<comment type="similarity">
    <text evidence="2">Belongs to the ARPC4 family.</text>
</comment>
<dbReference type="Pfam" id="PF05856">
    <property type="entry name" value="ARPC4"/>
    <property type="match status" value="1"/>
</dbReference>
<comment type="caution">
    <text evidence="7">The sequence shown here is derived from an EMBL/GenBank/DDBJ whole genome shotgun (WGS) entry which is preliminary data.</text>
</comment>
<dbReference type="Gene3D" id="3.30.1460.20">
    <property type="match status" value="1"/>
</dbReference>
<evidence type="ECO:0000256" key="4">
    <source>
        <dbReference type="ARBA" id="ARBA00023203"/>
    </source>
</evidence>
<dbReference type="InterPro" id="IPR037274">
    <property type="entry name" value="Znf_CHY_sf"/>
</dbReference>
<protein>
    <submittedName>
        <fullName evidence="7">Actin-related protein 2/3 complex subunit 4 like protein</fullName>
    </submittedName>
</protein>
<evidence type="ECO:0000313" key="7">
    <source>
        <dbReference type="EMBL" id="GKT18850.1"/>
    </source>
</evidence>
<dbReference type="SUPFAM" id="SSF161219">
    <property type="entry name" value="CHY zinc finger-like"/>
    <property type="match status" value="1"/>
</dbReference>
<evidence type="ECO:0000256" key="3">
    <source>
        <dbReference type="ARBA" id="ARBA00022490"/>
    </source>
</evidence>
<evidence type="ECO:0000256" key="1">
    <source>
        <dbReference type="ARBA" id="ARBA00004245"/>
    </source>
</evidence>
<reference evidence="7" key="1">
    <citation type="submission" date="2022-03" db="EMBL/GenBank/DDBJ databases">
        <title>Draft genome sequence of Aduncisulcus paluster, a free-living microaerophilic Fornicata.</title>
        <authorList>
            <person name="Yuyama I."/>
            <person name="Kume K."/>
            <person name="Tamura T."/>
            <person name="Inagaki Y."/>
            <person name="Hashimoto T."/>
        </authorList>
    </citation>
    <scope>NUCLEOTIDE SEQUENCE</scope>
    <source>
        <strain evidence="7">NY0171</strain>
    </source>
</reference>
<proteinExistence type="inferred from homology"/>
<evidence type="ECO:0000313" key="8">
    <source>
        <dbReference type="Proteomes" id="UP001057375"/>
    </source>
</evidence>
<dbReference type="InterPro" id="IPR008384">
    <property type="entry name" value="ARPC4"/>
</dbReference>
<keyword evidence="3" id="KW-0963">Cytoplasm</keyword>
<keyword evidence="6" id="KW-0175">Coiled coil</keyword>
<evidence type="ECO:0000256" key="6">
    <source>
        <dbReference type="SAM" id="Coils"/>
    </source>
</evidence>
<dbReference type="PANTHER" id="PTHR22629">
    <property type="entry name" value="ARP2/3 COMPLEX 20 KD SUBUNIT"/>
    <property type="match status" value="1"/>
</dbReference>
<feature type="coiled-coil region" evidence="6">
    <location>
        <begin position="220"/>
        <end position="278"/>
    </location>
</feature>
<evidence type="ECO:0000256" key="5">
    <source>
        <dbReference type="ARBA" id="ARBA00023212"/>
    </source>
</evidence>
<dbReference type="Proteomes" id="UP001057375">
    <property type="component" value="Unassembled WGS sequence"/>
</dbReference>
<dbReference type="PANTHER" id="PTHR22629:SF0">
    <property type="entry name" value="ACTIN-RELATED PROTEIN 2_3 COMPLEX SUBUNIT 4"/>
    <property type="match status" value="1"/>
</dbReference>
<accession>A0ABQ5JVF9</accession>
<name>A0ABQ5JVF9_9EUKA</name>
<keyword evidence="8" id="KW-1185">Reference proteome</keyword>
<comment type="subcellular location">
    <subcellularLocation>
        <location evidence="1">Cytoplasm</location>
        <location evidence="1">Cytoskeleton</location>
    </subcellularLocation>
</comment>
<dbReference type="SUPFAM" id="SSF69645">
    <property type="entry name" value="Arp2/3 complex subunits"/>
    <property type="match status" value="1"/>
</dbReference>
<keyword evidence="5" id="KW-0206">Cytoskeleton</keyword>
<evidence type="ECO:0000256" key="2">
    <source>
        <dbReference type="ARBA" id="ARBA00005919"/>
    </source>
</evidence>
<dbReference type="EMBL" id="BQXS01011990">
    <property type="protein sequence ID" value="GKT18850.1"/>
    <property type="molecule type" value="Genomic_DNA"/>
</dbReference>
<dbReference type="InterPro" id="IPR034666">
    <property type="entry name" value="ARPC2/4"/>
</dbReference>
<organism evidence="7 8">
    <name type="scientific">Aduncisulcus paluster</name>
    <dbReference type="NCBI Taxonomy" id="2918883"/>
    <lineage>
        <taxon>Eukaryota</taxon>
        <taxon>Metamonada</taxon>
        <taxon>Carpediemonas-like organisms</taxon>
        <taxon>Aduncisulcus</taxon>
    </lineage>
</organism>
<gene>
    <name evidence="7" type="ORF">ADUPG1_011390</name>
</gene>
<keyword evidence="4" id="KW-0009">Actin-binding</keyword>
<sequence length="289" mass="34263">MVMFIDFIESVKKGIETSLDIEPLSLRHSYSFAYPEVEIKEDSSRLLAPLEIKYQDIYEVLIERAVDSVRISIKVRMRDEDIEKSILDNFSKEMHGLWSELPIIRKKPVKGYFLSFLILHHHIEEFSKNRIVFFISTILQDLSREISALKIATHSQIRPCCKQWFDCGECHREVSDHPIPQRPELVLACKKCKKVFRIDTEDFDPDSDGFCPRCDNHWYIEAELAEEAKEQEELEQLKEDAKDFLKDDIRDIRDAGREKRLRKERARAELDYEEMAIKHFRGYLKFKMS</sequence>